<dbReference type="AlphaFoldDB" id="A0A9D1S5I9"/>
<feature type="coiled-coil region" evidence="14">
    <location>
        <begin position="227"/>
        <end position="261"/>
    </location>
</feature>
<evidence type="ECO:0000313" key="18">
    <source>
        <dbReference type="Proteomes" id="UP000824111"/>
    </source>
</evidence>
<sequence length="1158" mass="131834">MDFKTLLEGYPLYRDFIKALERPPVSVAGITESAQAQFIFETALNRNAVIVAYSDMEAKALCADLEYFADNVLFFPSKEYVFYNIEASGYQYEHERLACLGSLLYERGTHLVVTSLEAVLGYTVKRSVMEAYTVQLRPGGRFDIERLAEQLVHMGYTREDSVEGKGQFSVRGGIVDVFPAHRENPIRVEFFDDEVDSIREFDTMTQRSLGQVEEELVTPCREAVFSREQALELAEALRERIKKLKRKKSDQSALIETLEADIELILEGGHFPSIDKYVSLIYGTVPTLLDYFSEDDLVFIMEPKRIAERAKSMEWEQGELVDDLSQKGVLFIDGMQFWMEYAAFTSRVSKMRLVSMNVLAHSTLDYQYKAIFNFVSKTTVGFHGNVSYLYDDLAQWQKDGATVVILANNRARGENLAGTLNDKGIQCRYTNEPPVFEAGEILVARGEIHKGFEYPEIQFVLISEQEIFQQGRKRRSRKIENTNRLKSYSDISVGDYVVHQTHGIGQYAGIRKMVVGGVTKDYLKIQYQGTDSLYVPVDQMDLLYKYVGSTDRKLKLNRLGGSDWSKTKAKVKGATTDMAKQLVALYAQREQTKGFAFSADTPWQRDFEDTFSYNETEDQLRSIEEVKADMEKARPMDRLLCGDVGYGKTEVALRAAFKAAMDSKQVAYLCPTTILAMQHYDTFVKRMEHFPIKVEMLSRFRTPAQQKKILKQLKTGEIDIIIGTHRILQKDLEFSDLGLLIIDEEQRFGVADKERLKELKKNVDVLSMTATPIPRTLHMAMINVRDMSLLETPPENRYPVQTYVLEQNEAVLIDAMKRELSRGGQVFYLFNRVQGIYRVAQWIKNMIPEAEVAVGHGKMREEELEDIMYDMVNGKTDILVCTTIIETGLDIPNANTIIIENADKMGLAQLYQLRGRVGRSNRSAYAYLTYRKDGMLSDTAQKRLQAIKEFTEFGSGFKIAMRDLEIRGAGNILGAEQHGHMDAVGYDMYCKLLKESVDELQGVDLAQVTETTVDMDVDAYIPENYIRNQNQRIEIYKKIAAVEDEADASEVMDELIDRFGDVPKAVSNLVWIAQIKAIARKLGIYEINAKKGRVDFHFNEDGLDAGTVLELIAKFPKELVVGASQKPVLTYKNTDEPKLLPNIKFILQTVLELKKPEK</sequence>
<evidence type="ECO:0000256" key="2">
    <source>
        <dbReference type="ARBA" id="ARBA00022490"/>
    </source>
</evidence>
<dbReference type="InterPro" id="IPR041471">
    <property type="entry name" value="UvrB_inter"/>
</dbReference>
<dbReference type="HAMAP" id="MF_00969">
    <property type="entry name" value="TRCF"/>
    <property type="match status" value="1"/>
</dbReference>
<dbReference type="GO" id="GO:0016787">
    <property type="term" value="F:hydrolase activity"/>
    <property type="evidence" value="ECO:0007669"/>
    <property type="project" value="UniProtKB-KW"/>
</dbReference>
<dbReference type="InterPro" id="IPR003711">
    <property type="entry name" value="CarD-like/TRCF_RID"/>
</dbReference>
<dbReference type="InterPro" id="IPR047112">
    <property type="entry name" value="RecG/Mfd"/>
</dbReference>
<dbReference type="NCBIfam" id="TIGR00580">
    <property type="entry name" value="mfd"/>
    <property type="match status" value="1"/>
</dbReference>
<keyword evidence="14" id="KW-0175">Coiled coil</keyword>
<comment type="similarity">
    <text evidence="11 13">In the C-terminal section; belongs to the helicase family. RecG subfamily.</text>
</comment>
<reference evidence="17" key="1">
    <citation type="submission" date="2020-10" db="EMBL/GenBank/DDBJ databases">
        <authorList>
            <person name="Gilroy R."/>
        </authorList>
    </citation>
    <scope>NUCLEOTIDE SEQUENCE</scope>
    <source>
        <strain evidence="17">ChiSjej4B22-9803</strain>
    </source>
</reference>
<comment type="similarity">
    <text evidence="10 13">In the N-terminal section; belongs to the UvrB family.</text>
</comment>
<keyword evidence="9 13" id="KW-0234">DNA repair</keyword>
<dbReference type="InterPro" id="IPR011545">
    <property type="entry name" value="DEAD/DEAH_box_helicase_dom"/>
</dbReference>
<dbReference type="GO" id="GO:0003678">
    <property type="term" value="F:DNA helicase activity"/>
    <property type="evidence" value="ECO:0007669"/>
    <property type="project" value="TreeGrafter"/>
</dbReference>
<comment type="function">
    <text evidence="13">Couples transcription and DNA repair by recognizing RNA polymerase (RNAP) stalled at DNA lesions. Mediates ATP-dependent release of RNAP and its truncated transcript from the DNA, and recruitment of nucleotide excision repair machinery to the damaged site.</text>
</comment>
<evidence type="ECO:0000256" key="12">
    <source>
        <dbReference type="ARBA" id="ARBA00070128"/>
    </source>
</evidence>
<dbReference type="Gene3D" id="3.40.50.11180">
    <property type="match status" value="1"/>
</dbReference>
<dbReference type="FunFam" id="3.40.50.300:FF:000546">
    <property type="entry name" value="Transcription-repair-coupling factor"/>
    <property type="match status" value="1"/>
</dbReference>
<dbReference type="SUPFAM" id="SSF143517">
    <property type="entry name" value="TRCF domain-like"/>
    <property type="match status" value="1"/>
</dbReference>
<dbReference type="Gene3D" id="2.40.10.170">
    <property type="match status" value="1"/>
</dbReference>
<dbReference type="Pfam" id="PF17757">
    <property type="entry name" value="UvrB_inter"/>
    <property type="match status" value="1"/>
</dbReference>
<dbReference type="Proteomes" id="UP000824111">
    <property type="component" value="Unassembled WGS sequence"/>
</dbReference>
<dbReference type="Gene3D" id="3.40.50.300">
    <property type="entry name" value="P-loop containing nucleotide triphosphate hydrolases"/>
    <property type="match status" value="2"/>
</dbReference>
<dbReference type="SMART" id="SM00490">
    <property type="entry name" value="HELICc"/>
    <property type="match status" value="1"/>
</dbReference>
<evidence type="ECO:0000256" key="6">
    <source>
        <dbReference type="ARBA" id="ARBA00022806"/>
    </source>
</evidence>
<dbReference type="PROSITE" id="PS51194">
    <property type="entry name" value="HELICASE_CTER"/>
    <property type="match status" value="1"/>
</dbReference>
<proteinExistence type="inferred from homology"/>
<dbReference type="InterPro" id="IPR036101">
    <property type="entry name" value="CarD-like/TRCF_RID_sf"/>
</dbReference>
<dbReference type="GO" id="GO:0005737">
    <property type="term" value="C:cytoplasm"/>
    <property type="evidence" value="ECO:0007669"/>
    <property type="project" value="UniProtKB-SubCell"/>
</dbReference>
<evidence type="ECO:0000256" key="11">
    <source>
        <dbReference type="ARBA" id="ARBA00061399"/>
    </source>
</evidence>
<evidence type="ECO:0000256" key="10">
    <source>
        <dbReference type="ARBA" id="ARBA00061104"/>
    </source>
</evidence>
<feature type="domain" description="Helicase ATP-binding" evidence="15">
    <location>
        <begin position="629"/>
        <end position="790"/>
    </location>
</feature>
<evidence type="ECO:0000256" key="3">
    <source>
        <dbReference type="ARBA" id="ARBA00022741"/>
    </source>
</evidence>
<keyword evidence="8 13" id="KW-0238">DNA-binding</keyword>
<dbReference type="EC" id="3.6.4.-" evidence="13"/>
<dbReference type="Gene3D" id="3.90.1150.50">
    <property type="entry name" value="Transcription-repair-coupling factor, D7 domain"/>
    <property type="match status" value="1"/>
</dbReference>
<evidence type="ECO:0000256" key="13">
    <source>
        <dbReference type="HAMAP-Rule" id="MF_00969"/>
    </source>
</evidence>
<evidence type="ECO:0000256" key="4">
    <source>
        <dbReference type="ARBA" id="ARBA00022763"/>
    </source>
</evidence>
<evidence type="ECO:0000256" key="14">
    <source>
        <dbReference type="SAM" id="Coils"/>
    </source>
</evidence>
<reference evidence="17" key="2">
    <citation type="journal article" date="2021" name="PeerJ">
        <title>Extensive microbial diversity within the chicken gut microbiome revealed by metagenomics and culture.</title>
        <authorList>
            <person name="Gilroy R."/>
            <person name="Ravi A."/>
            <person name="Getino M."/>
            <person name="Pursley I."/>
            <person name="Horton D.L."/>
            <person name="Alikhan N.F."/>
            <person name="Baker D."/>
            <person name="Gharbi K."/>
            <person name="Hall N."/>
            <person name="Watson M."/>
            <person name="Adriaenssens E.M."/>
            <person name="Foster-Nyarko E."/>
            <person name="Jarju S."/>
            <person name="Secka A."/>
            <person name="Antonio M."/>
            <person name="Oren A."/>
            <person name="Chaudhuri R.R."/>
            <person name="La Ragione R."/>
            <person name="Hildebrand F."/>
            <person name="Pallen M.J."/>
        </authorList>
    </citation>
    <scope>NUCLEOTIDE SEQUENCE</scope>
    <source>
        <strain evidence="17">ChiSjej4B22-9803</strain>
    </source>
</reference>
<dbReference type="SMART" id="SM01058">
    <property type="entry name" value="CarD_TRCF"/>
    <property type="match status" value="1"/>
</dbReference>
<dbReference type="SUPFAM" id="SSF52540">
    <property type="entry name" value="P-loop containing nucleoside triphosphate hydrolases"/>
    <property type="match status" value="3"/>
</dbReference>
<evidence type="ECO:0000256" key="7">
    <source>
        <dbReference type="ARBA" id="ARBA00022840"/>
    </source>
</evidence>
<dbReference type="GO" id="GO:0000716">
    <property type="term" value="P:transcription-coupled nucleotide-excision repair, DNA damage recognition"/>
    <property type="evidence" value="ECO:0007669"/>
    <property type="project" value="UniProtKB-UniRule"/>
</dbReference>
<evidence type="ECO:0000256" key="9">
    <source>
        <dbReference type="ARBA" id="ARBA00023204"/>
    </source>
</evidence>
<accession>A0A9D1S5I9</accession>
<dbReference type="Pfam" id="PF02559">
    <property type="entry name" value="CarD_TRCF_RID"/>
    <property type="match status" value="1"/>
</dbReference>
<evidence type="ECO:0000256" key="5">
    <source>
        <dbReference type="ARBA" id="ARBA00022801"/>
    </source>
</evidence>
<dbReference type="GO" id="GO:0003684">
    <property type="term" value="F:damaged DNA binding"/>
    <property type="evidence" value="ECO:0007669"/>
    <property type="project" value="InterPro"/>
</dbReference>
<keyword evidence="6" id="KW-0347">Helicase</keyword>
<dbReference type="PANTHER" id="PTHR47964:SF1">
    <property type="entry name" value="ATP-DEPENDENT DNA HELICASE HOMOLOG RECG, CHLOROPLASTIC"/>
    <property type="match status" value="1"/>
</dbReference>
<dbReference type="InterPro" id="IPR014001">
    <property type="entry name" value="Helicase_ATP-bd"/>
</dbReference>
<dbReference type="InterPro" id="IPR001650">
    <property type="entry name" value="Helicase_C-like"/>
</dbReference>
<keyword evidence="4 13" id="KW-0227">DNA damage</keyword>
<keyword evidence="7 13" id="KW-0067">ATP-binding</keyword>
<organism evidence="17 18">
    <name type="scientific">Candidatus Avimonoglobus intestinipullorum</name>
    <dbReference type="NCBI Taxonomy" id="2840699"/>
    <lineage>
        <taxon>Bacteria</taxon>
        <taxon>Bacillati</taxon>
        <taxon>Bacillota</taxon>
        <taxon>Clostridia</taxon>
        <taxon>Eubacteriales</taxon>
        <taxon>Candidatus Avimonoglobus</taxon>
    </lineage>
</organism>
<dbReference type="InterPro" id="IPR037235">
    <property type="entry name" value="TRCF-like_C_D7"/>
</dbReference>
<dbReference type="Pfam" id="PF03461">
    <property type="entry name" value="TRCF"/>
    <property type="match status" value="1"/>
</dbReference>
<dbReference type="SUPFAM" id="SSF141259">
    <property type="entry name" value="CarD-like"/>
    <property type="match status" value="1"/>
</dbReference>
<dbReference type="GO" id="GO:0006355">
    <property type="term" value="P:regulation of DNA-templated transcription"/>
    <property type="evidence" value="ECO:0007669"/>
    <property type="project" value="UniProtKB-UniRule"/>
</dbReference>
<dbReference type="InterPro" id="IPR004576">
    <property type="entry name" value="Mfd"/>
</dbReference>
<evidence type="ECO:0000256" key="8">
    <source>
        <dbReference type="ARBA" id="ARBA00023125"/>
    </source>
</evidence>
<protein>
    <recommendedName>
        <fullName evidence="12 13">Transcription-repair-coupling factor</fullName>
        <shortName evidence="13">TRCF</shortName>
        <ecNumber evidence="13">3.6.4.-</ecNumber>
    </recommendedName>
</protein>
<feature type="domain" description="Helicase C-terminal" evidence="16">
    <location>
        <begin position="807"/>
        <end position="965"/>
    </location>
</feature>
<dbReference type="SMART" id="SM00487">
    <property type="entry name" value="DEXDc"/>
    <property type="match status" value="1"/>
</dbReference>
<keyword evidence="5 13" id="KW-0378">Hydrolase</keyword>
<keyword evidence="3 13" id="KW-0547">Nucleotide-binding</keyword>
<comment type="caution">
    <text evidence="17">The sequence shown here is derived from an EMBL/GenBank/DDBJ whole genome shotgun (WGS) entry which is preliminary data.</text>
</comment>
<name>A0A9D1S5I9_9FIRM</name>
<gene>
    <name evidence="13 17" type="primary">mfd</name>
    <name evidence="17" type="ORF">IAB04_00135</name>
</gene>
<dbReference type="EMBL" id="DVND01000005">
    <property type="protein sequence ID" value="HIU47750.1"/>
    <property type="molecule type" value="Genomic_DNA"/>
</dbReference>
<dbReference type="PANTHER" id="PTHR47964">
    <property type="entry name" value="ATP-DEPENDENT DNA HELICASE HOMOLOG RECG, CHLOROPLASTIC"/>
    <property type="match status" value="1"/>
</dbReference>
<keyword evidence="2 13" id="KW-0963">Cytoplasm</keyword>
<dbReference type="GO" id="GO:0005524">
    <property type="term" value="F:ATP binding"/>
    <property type="evidence" value="ECO:0007669"/>
    <property type="project" value="UniProtKB-UniRule"/>
</dbReference>
<dbReference type="CDD" id="cd17991">
    <property type="entry name" value="DEXHc_TRCF"/>
    <property type="match status" value="1"/>
</dbReference>
<dbReference type="Pfam" id="PF00270">
    <property type="entry name" value="DEAD"/>
    <property type="match status" value="1"/>
</dbReference>
<evidence type="ECO:0000259" key="15">
    <source>
        <dbReference type="PROSITE" id="PS51192"/>
    </source>
</evidence>
<evidence type="ECO:0000313" key="17">
    <source>
        <dbReference type="EMBL" id="HIU47750.1"/>
    </source>
</evidence>
<dbReference type="SMART" id="SM00982">
    <property type="entry name" value="TRCF"/>
    <property type="match status" value="1"/>
</dbReference>
<evidence type="ECO:0000259" key="16">
    <source>
        <dbReference type="PROSITE" id="PS51194"/>
    </source>
</evidence>
<dbReference type="Gene3D" id="3.30.2060.10">
    <property type="entry name" value="Penicillin-binding protein 1b domain"/>
    <property type="match status" value="1"/>
</dbReference>
<comment type="subcellular location">
    <subcellularLocation>
        <location evidence="1 13">Cytoplasm</location>
    </subcellularLocation>
</comment>
<evidence type="ECO:0000256" key="1">
    <source>
        <dbReference type="ARBA" id="ARBA00004496"/>
    </source>
</evidence>
<dbReference type="InterPro" id="IPR027417">
    <property type="entry name" value="P-loop_NTPase"/>
</dbReference>
<dbReference type="InterPro" id="IPR005118">
    <property type="entry name" value="TRCF_C"/>
</dbReference>
<dbReference type="PROSITE" id="PS51192">
    <property type="entry name" value="HELICASE_ATP_BIND_1"/>
    <property type="match status" value="1"/>
</dbReference>
<dbReference type="Pfam" id="PF00271">
    <property type="entry name" value="Helicase_C"/>
    <property type="match status" value="1"/>
</dbReference>